<dbReference type="CDD" id="cd00405">
    <property type="entry name" value="PRAI"/>
    <property type="match status" value="1"/>
</dbReference>
<evidence type="ECO:0000256" key="6">
    <source>
        <dbReference type="ARBA" id="ARBA00023141"/>
    </source>
</evidence>
<dbReference type="EMBL" id="JASCZI010272675">
    <property type="protein sequence ID" value="MED6223138.1"/>
    <property type="molecule type" value="Genomic_DNA"/>
</dbReference>
<dbReference type="Pfam" id="PF00697">
    <property type="entry name" value="PRAI"/>
    <property type="match status" value="1"/>
</dbReference>
<evidence type="ECO:0000256" key="5">
    <source>
        <dbReference type="ARBA" id="ARBA00022822"/>
    </source>
</evidence>
<evidence type="ECO:0000259" key="9">
    <source>
        <dbReference type="Pfam" id="PF00697"/>
    </source>
</evidence>
<dbReference type="InterPro" id="IPR013785">
    <property type="entry name" value="Aldolase_TIM"/>
</dbReference>
<comment type="pathway">
    <text evidence="1">Amino-acid biosynthesis; L-tryptophan biosynthesis; L-tryptophan from chorismate: step 3/5.</text>
</comment>
<evidence type="ECO:0000313" key="10">
    <source>
        <dbReference type="EMBL" id="MED6223138.1"/>
    </source>
</evidence>
<dbReference type="Proteomes" id="UP001341840">
    <property type="component" value="Unassembled WGS sequence"/>
</dbReference>
<dbReference type="InterPro" id="IPR001240">
    <property type="entry name" value="PRAI_dom"/>
</dbReference>
<evidence type="ECO:0000256" key="8">
    <source>
        <dbReference type="SAM" id="MobiDB-lite"/>
    </source>
</evidence>
<reference evidence="10 11" key="1">
    <citation type="journal article" date="2023" name="Plants (Basel)">
        <title>Bridging the Gap: Combining Genomics and Transcriptomics Approaches to Understand Stylosanthes scabra, an Orphan Legume from the Brazilian Caatinga.</title>
        <authorList>
            <person name="Ferreira-Neto J.R.C."/>
            <person name="da Silva M.D."/>
            <person name="Binneck E."/>
            <person name="de Melo N.F."/>
            <person name="da Silva R.H."/>
            <person name="de Melo A.L.T.M."/>
            <person name="Pandolfi V."/>
            <person name="Bustamante F.O."/>
            <person name="Brasileiro-Vidal A.C."/>
            <person name="Benko-Iseppon A.M."/>
        </authorList>
    </citation>
    <scope>NUCLEOTIDE SEQUENCE [LARGE SCALE GENOMIC DNA]</scope>
    <source>
        <tissue evidence="10">Leaves</tissue>
    </source>
</reference>
<keyword evidence="5" id="KW-0822">Tryptophan biosynthesis</keyword>
<comment type="similarity">
    <text evidence="2">Belongs to the TrpF family.</text>
</comment>
<evidence type="ECO:0000313" key="11">
    <source>
        <dbReference type="Proteomes" id="UP001341840"/>
    </source>
</evidence>
<keyword evidence="6" id="KW-0057">Aromatic amino acid biosynthesis</keyword>
<dbReference type="InterPro" id="IPR044643">
    <property type="entry name" value="TrpF_fam"/>
</dbReference>
<feature type="domain" description="N-(5'phosphoribosyl) anthranilate isomerase (PRAI)" evidence="9">
    <location>
        <begin position="27"/>
        <end position="146"/>
    </location>
</feature>
<evidence type="ECO:0000256" key="7">
    <source>
        <dbReference type="ARBA" id="ARBA00023235"/>
    </source>
</evidence>
<keyword evidence="7" id="KW-0413">Isomerase</keyword>
<feature type="region of interest" description="Disordered" evidence="8">
    <location>
        <begin position="149"/>
        <end position="184"/>
    </location>
</feature>
<organism evidence="10 11">
    <name type="scientific">Stylosanthes scabra</name>
    <dbReference type="NCBI Taxonomy" id="79078"/>
    <lineage>
        <taxon>Eukaryota</taxon>
        <taxon>Viridiplantae</taxon>
        <taxon>Streptophyta</taxon>
        <taxon>Embryophyta</taxon>
        <taxon>Tracheophyta</taxon>
        <taxon>Spermatophyta</taxon>
        <taxon>Magnoliopsida</taxon>
        <taxon>eudicotyledons</taxon>
        <taxon>Gunneridae</taxon>
        <taxon>Pentapetalae</taxon>
        <taxon>rosids</taxon>
        <taxon>fabids</taxon>
        <taxon>Fabales</taxon>
        <taxon>Fabaceae</taxon>
        <taxon>Papilionoideae</taxon>
        <taxon>50 kb inversion clade</taxon>
        <taxon>dalbergioids sensu lato</taxon>
        <taxon>Dalbergieae</taxon>
        <taxon>Pterocarpus clade</taxon>
        <taxon>Stylosanthes</taxon>
    </lineage>
</organism>
<feature type="compositionally biased region" description="Polar residues" evidence="8">
    <location>
        <begin position="149"/>
        <end position="170"/>
    </location>
</feature>
<keyword evidence="11" id="KW-1185">Reference proteome</keyword>
<dbReference type="HAMAP" id="MF_00135">
    <property type="entry name" value="PRAI"/>
    <property type="match status" value="1"/>
</dbReference>
<gene>
    <name evidence="10" type="ORF">PIB30_071092</name>
</gene>
<evidence type="ECO:0000256" key="3">
    <source>
        <dbReference type="ARBA" id="ARBA00012572"/>
    </source>
</evidence>
<dbReference type="Gene3D" id="3.20.20.70">
    <property type="entry name" value="Aldolase class I"/>
    <property type="match status" value="1"/>
</dbReference>
<comment type="caution">
    <text evidence="10">The sequence shown here is derived from an EMBL/GenBank/DDBJ whole genome shotgun (WGS) entry which is preliminary data.</text>
</comment>
<dbReference type="SUPFAM" id="SSF51366">
    <property type="entry name" value="Ribulose-phoshate binding barrel"/>
    <property type="match status" value="1"/>
</dbReference>
<dbReference type="PANTHER" id="PTHR42894">
    <property type="entry name" value="N-(5'-PHOSPHORIBOSYL)ANTHRANILATE ISOMERASE"/>
    <property type="match status" value="1"/>
</dbReference>
<dbReference type="EC" id="5.3.1.24" evidence="3"/>
<keyword evidence="4" id="KW-0028">Amino-acid biosynthesis</keyword>
<dbReference type="InterPro" id="IPR011060">
    <property type="entry name" value="RibuloseP-bd_barrel"/>
</dbReference>
<accession>A0ABU6ZMA7</accession>
<sequence length="282" mass="30693">MCGITSAEDAAMVAEAGDIKIPRDYGAEPVRVFVNDDVKTILRASDALNLEYIQLHGSGSWLALPYLIQENRVIYVLHANVDGSLSNAIYDEECSLVDWVLVDSATGGSGKAFNWAQFKLPKIRSKRGWLLAGGINPNNVSKAISTLKHSYQNRTEPTRSVGSETRSPGHQTGPVHQSDRRCNGPVLTRFGPDDSFTAHSPLPPSVNLISLPLPPSLTVRHRPFLTAGTRLSCLLRNATPLCRAVAVFVRVGFFLHATWTSDRTCSAKAPIVVLVALSQIPR</sequence>
<evidence type="ECO:0000256" key="4">
    <source>
        <dbReference type="ARBA" id="ARBA00022605"/>
    </source>
</evidence>
<proteinExistence type="inferred from homology"/>
<evidence type="ECO:0000256" key="1">
    <source>
        <dbReference type="ARBA" id="ARBA00004664"/>
    </source>
</evidence>
<dbReference type="PANTHER" id="PTHR42894:SF1">
    <property type="entry name" value="N-(5'-PHOSPHORIBOSYL)ANTHRANILATE ISOMERASE"/>
    <property type="match status" value="1"/>
</dbReference>
<name>A0ABU6ZMA7_9FABA</name>
<evidence type="ECO:0000256" key="2">
    <source>
        <dbReference type="ARBA" id="ARBA00007571"/>
    </source>
</evidence>
<protein>
    <recommendedName>
        <fullName evidence="3">phosphoribosylanthranilate isomerase</fullName>
        <ecNumber evidence="3">5.3.1.24</ecNumber>
    </recommendedName>
</protein>